<accession>A0AB74U916</accession>
<dbReference type="RefSeq" id="WP_353981337.1">
    <property type="nucleotide sequence ID" value="NZ_CP159578.1"/>
</dbReference>
<proteinExistence type="predicted"/>
<reference evidence="1" key="1">
    <citation type="submission" date="2024-06" db="EMBL/GenBank/DDBJ databases">
        <title>Complete genome of Salinicola endophyticus HNIBRBA4755.</title>
        <authorList>
            <person name="Shin S.Y."/>
            <person name="Kang H."/>
            <person name="Song J."/>
        </authorList>
    </citation>
    <scope>NUCLEOTIDE SEQUENCE</scope>
    <source>
        <strain evidence="1">HNIBRBA4755</strain>
    </source>
</reference>
<name>A0AB74U916_9GAMM</name>
<evidence type="ECO:0000313" key="1">
    <source>
        <dbReference type="EMBL" id="XCJ80521.1"/>
    </source>
</evidence>
<dbReference type="AlphaFoldDB" id="A0AB74U916"/>
<gene>
    <name evidence="1" type="ORF">ABV408_04930</name>
</gene>
<organism evidence="1">
    <name type="scientific">Salinicola endophyticus</name>
    <dbReference type="NCBI Taxonomy" id="1949083"/>
    <lineage>
        <taxon>Bacteria</taxon>
        <taxon>Pseudomonadati</taxon>
        <taxon>Pseudomonadota</taxon>
        <taxon>Gammaproteobacteria</taxon>
        <taxon>Oceanospirillales</taxon>
        <taxon>Halomonadaceae</taxon>
        <taxon>Salinicola</taxon>
    </lineage>
</organism>
<dbReference type="EMBL" id="CP159578">
    <property type="protein sequence ID" value="XCJ80521.1"/>
    <property type="molecule type" value="Genomic_DNA"/>
</dbReference>
<sequence>MTLLSIFAIAFGFGAFGLFVALRLCRSDKNTPVARERVGANDDMPNAARQRA</sequence>
<protein>
    <submittedName>
        <fullName evidence="1">Uncharacterized protein</fullName>
    </submittedName>
</protein>